<dbReference type="GO" id="GO:0005686">
    <property type="term" value="C:U2 snRNP"/>
    <property type="evidence" value="ECO:0007669"/>
    <property type="project" value="TreeGrafter"/>
</dbReference>
<keyword evidence="8" id="KW-0472">Membrane</keyword>
<feature type="domain" description="SURP motif" evidence="10">
    <location>
        <begin position="147"/>
        <end position="189"/>
    </location>
</feature>
<evidence type="ECO:0000256" key="8">
    <source>
        <dbReference type="SAM" id="Phobius"/>
    </source>
</evidence>
<feature type="domain" description="SURP motif" evidence="10">
    <location>
        <begin position="266"/>
        <end position="308"/>
    </location>
</feature>
<gene>
    <name evidence="11" type="ORF">SFRICE_002514</name>
</gene>
<dbReference type="InterPro" id="IPR045146">
    <property type="entry name" value="SF3A1"/>
</dbReference>
<dbReference type="PANTHER" id="PTHR15316">
    <property type="entry name" value="SPLICEOSOME ASSOCIATED PROTEIN 114/SWAP SPLICING FACTOR-RELATED"/>
    <property type="match status" value="1"/>
</dbReference>
<evidence type="ECO:0000256" key="5">
    <source>
        <dbReference type="ARBA" id="ARBA00023187"/>
    </source>
</evidence>
<evidence type="ECO:0000256" key="2">
    <source>
        <dbReference type="ARBA" id="ARBA00022664"/>
    </source>
</evidence>
<dbReference type="GO" id="GO:0071004">
    <property type="term" value="C:U2-type prespliceosome"/>
    <property type="evidence" value="ECO:0007669"/>
    <property type="project" value="TreeGrafter"/>
</dbReference>
<dbReference type="AlphaFoldDB" id="A0A2H1VZX9"/>
<protein>
    <submittedName>
        <fullName evidence="11">SFRICE_002514</fullName>
    </submittedName>
</protein>
<keyword evidence="5" id="KW-0508">mRNA splicing</keyword>
<dbReference type="Pfam" id="PF01805">
    <property type="entry name" value="Surp"/>
    <property type="match status" value="2"/>
</dbReference>
<sequence length="861" mass="95562">MHLNGLFKDYPPHQYFPKDYSEELGLIEPDQNEVRLSSTQWKTQATFLMLAFALVLWIFTYLLIMAITMCFDKNFRSVGSITESIQWYNFTTYVNYFTEEEFPRQTMPSIDVLPPPGMPMEPPIEEPQAPSAPVIGIIYPPPEVRNIVDKTASFVARNGPEFEARIRQNELGNPKFNFLNSGDPYHAYYQHKVKEIREGKGPDPGAPAMMGMPAIQRPGLAPATAARQQELLKAAAPAEPPPPRDPPPEFEFIADPPSISALELDIVKLTAQFVARNGRQFLTDLMKKEERNHQFDFLRPQHSLFQYFTRLLEQYTKVLLPPKELVSKLAAEVRSGVLEQARSRAAWHSHQARRKAADEAKIEKERLAYASIDWHDFVVVETVDYPAGEPGDFPPPTTPLEVGARVLAQERGEDITHGNEDDDTEMQLESESESETDDELAEMEDRTQQQQRPDDNRVQDMEEESSSSDDEGPAESGPRAPGDEAPLPPRPDRVVVKKYDPKRARPQPTPASEEWLVSPITGEKIPANKVADHVRIGLLDPRWLEQRDRAAAERTDRDEALAPGAAIEASLKQLAERRTDIFGVGDEETAIGKKIGEEERRRDDRVTWDGHTSSVEAATRAARAHITLEDQIQQIHKVKGLLPDEEKEKIGPKPVGPPGVTRVAPPRAAPAPPPRPPAPAPAPPAPQPVLLQPLPSLMVLPPMAPRPPLIPTPVGAVTAVGPVGAVAAVSAGGFPFGAVAPVEEEEGPAAKRPRTEDALEPEHSWMARHPGPVPLQVALPSLPERTEWRLDGRALPLSVALSTTVAELKNILQRSTNMPTAKQKLQYEGLFFKDTNTLAYYNVPPGAVLHLQVKERGGRKK</sequence>
<dbReference type="GO" id="GO:0003723">
    <property type="term" value="F:RNA binding"/>
    <property type="evidence" value="ECO:0007669"/>
    <property type="project" value="InterPro"/>
</dbReference>
<dbReference type="InterPro" id="IPR035563">
    <property type="entry name" value="SF3As1_ubi"/>
</dbReference>
<dbReference type="InterPro" id="IPR029071">
    <property type="entry name" value="Ubiquitin-like_domsf"/>
</dbReference>
<evidence type="ECO:0000259" key="9">
    <source>
        <dbReference type="PROSITE" id="PS50053"/>
    </source>
</evidence>
<feature type="transmembrane region" description="Helical" evidence="8">
    <location>
        <begin position="45"/>
        <end position="67"/>
    </location>
</feature>
<dbReference type="FunFam" id="1.10.10.790:FF:000001">
    <property type="entry name" value="Splicing factor 3a, subunit 1"/>
    <property type="match status" value="1"/>
</dbReference>
<proteinExistence type="predicted"/>
<dbReference type="InterPro" id="IPR000626">
    <property type="entry name" value="Ubiquitin-like_dom"/>
</dbReference>
<reference evidence="11" key="1">
    <citation type="submission" date="2016-07" db="EMBL/GenBank/DDBJ databases">
        <authorList>
            <person name="Bretaudeau A."/>
        </authorList>
    </citation>
    <scope>NUCLEOTIDE SEQUENCE</scope>
    <source>
        <strain evidence="11">Rice</strain>
        <tissue evidence="11">Whole body</tissue>
    </source>
</reference>
<keyword evidence="3" id="KW-0747">Spliceosome</keyword>
<dbReference type="SUPFAM" id="SSF109905">
    <property type="entry name" value="Surp module (SWAP domain)"/>
    <property type="match status" value="2"/>
</dbReference>
<dbReference type="InterPro" id="IPR035967">
    <property type="entry name" value="SWAP/Surp_sf"/>
</dbReference>
<keyword evidence="6" id="KW-0539">Nucleus</keyword>
<keyword evidence="4" id="KW-0677">Repeat</keyword>
<dbReference type="PROSITE" id="PS50128">
    <property type="entry name" value="SURP"/>
    <property type="match status" value="2"/>
</dbReference>
<dbReference type="SMART" id="SM00213">
    <property type="entry name" value="UBQ"/>
    <property type="match status" value="1"/>
</dbReference>
<feature type="compositionally biased region" description="Acidic residues" evidence="7">
    <location>
        <begin position="461"/>
        <end position="473"/>
    </location>
</feature>
<keyword evidence="8" id="KW-0812">Transmembrane</keyword>
<dbReference type="Pfam" id="PF00240">
    <property type="entry name" value="ubiquitin"/>
    <property type="match status" value="1"/>
</dbReference>
<dbReference type="FunFam" id="1.10.10.790:FF:000002">
    <property type="entry name" value="Splicing factor 3A subunit 1"/>
    <property type="match status" value="1"/>
</dbReference>
<dbReference type="Gene3D" id="3.10.20.90">
    <property type="entry name" value="Phosphatidylinositol 3-kinase Catalytic Subunit, Chain A, domain 1"/>
    <property type="match status" value="1"/>
</dbReference>
<dbReference type="SUPFAM" id="SSF54236">
    <property type="entry name" value="Ubiquitin-like"/>
    <property type="match status" value="1"/>
</dbReference>
<feature type="compositionally biased region" description="Acidic residues" evidence="7">
    <location>
        <begin position="420"/>
        <end position="442"/>
    </location>
</feature>
<accession>A0A2H1VZX9</accession>
<name>A0A2H1VZX9_SPOFR</name>
<dbReference type="GO" id="GO:0045292">
    <property type="term" value="P:mRNA cis splicing, via spliceosome"/>
    <property type="evidence" value="ECO:0007669"/>
    <property type="project" value="InterPro"/>
</dbReference>
<feature type="domain" description="Ubiquitin-like" evidence="9">
    <location>
        <begin position="775"/>
        <end position="858"/>
    </location>
</feature>
<dbReference type="PROSITE" id="PS50053">
    <property type="entry name" value="UBIQUITIN_2"/>
    <property type="match status" value="1"/>
</dbReference>
<evidence type="ECO:0000256" key="1">
    <source>
        <dbReference type="ARBA" id="ARBA00004123"/>
    </source>
</evidence>
<feature type="compositionally biased region" description="Basic and acidic residues" evidence="7">
    <location>
        <begin position="443"/>
        <end position="460"/>
    </location>
</feature>
<keyword evidence="2" id="KW-0507">mRNA processing</keyword>
<evidence type="ECO:0000256" key="6">
    <source>
        <dbReference type="ARBA" id="ARBA00023242"/>
    </source>
</evidence>
<evidence type="ECO:0000256" key="3">
    <source>
        <dbReference type="ARBA" id="ARBA00022728"/>
    </source>
</evidence>
<dbReference type="InterPro" id="IPR000061">
    <property type="entry name" value="Surp"/>
</dbReference>
<keyword evidence="8" id="KW-1133">Transmembrane helix</keyword>
<dbReference type="EMBL" id="ODYU01005188">
    <property type="protein sequence ID" value="SOQ45804.1"/>
    <property type="molecule type" value="Genomic_DNA"/>
</dbReference>
<evidence type="ECO:0000256" key="7">
    <source>
        <dbReference type="SAM" id="MobiDB-lite"/>
    </source>
</evidence>
<feature type="region of interest" description="Disordered" evidence="7">
    <location>
        <begin position="411"/>
        <end position="515"/>
    </location>
</feature>
<feature type="region of interest" description="Disordered" evidence="7">
    <location>
        <begin position="643"/>
        <end position="687"/>
    </location>
</feature>
<dbReference type="GO" id="GO:0000381">
    <property type="term" value="P:regulation of alternative mRNA splicing, via spliceosome"/>
    <property type="evidence" value="ECO:0007669"/>
    <property type="project" value="TreeGrafter"/>
</dbReference>
<evidence type="ECO:0000313" key="11">
    <source>
        <dbReference type="EMBL" id="SOQ45804.1"/>
    </source>
</evidence>
<dbReference type="Pfam" id="PF12230">
    <property type="entry name" value="PRP21_like_P"/>
    <property type="match status" value="1"/>
</dbReference>
<evidence type="ECO:0000259" key="10">
    <source>
        <dbReference type="PROSITE" id="PS50128"/>
    </source>
</evidence>
<organism evidence="11">
    <name type="scientific">Spodoptera frugiperda</name>
    <name type="common">Fall armyworm</name>
    <dbReference type="NCBI Taxonomy" id="7108"/>
    <lineage>
        <taxon>Eukaryota</taxon>
        <taxon>Metazoa</taxon>
        <taxon>Ecdysozoa</taxon>
        <taxon>Arthropoda</taxon>
        <taxon>Hexapoda</taxon>
        <taxon>Insecta</taxon>
        <taxon>Pterygota</taxon>
        <taxon>Neoptera</taxon>
        <taxon>Endopterygota</taxon>
        <taxon>Lepidoptera</taxon>
        <taxon>Glossata</taxon>
        <taxon>Ditrysia</taxon>
        <taxon>Noctuoidea</taxon>
        <taxon>Noctuidae</taxon>
        <taxon>Amphipyrinae</taxon>
        <taxon>Spodoptera</taxon>
    </lineage>
</organism>
<dbReference type="CDD" id="cd01800">
    <property type="entry name" value="Ubl_SF3a120"/>
    <property type="match status" value="1"/>
</dbReference>
<dbReference type="PANTHER" id="PTHR15316:SF1">
    <property type="entry name" value="SPLICING FACTOR 3A SUBUNIT 1"/>
    <property type="match status" value="1"/>
</dbReference>
<dbReference type="InterPro" id="IPR022030">
    <property type="entry name" value="SF3A1_dom"/>
</dbReference>
<dbReference type="Gene3D" id="1.10.10.790">
    <property type="entry name" value="Surp module"/>
    <property type="match status" value="2"/>
</dbReference>
<feature type="compositionally biased region" description="Basic and acidic residues" evidence="7">
    <location>
        <begin position="490"/>
        <end position="503"/>
    </location>
</feature>
<dbReference type="SMART" id="SM00648">
    <property type="entry name" value="SWAP"/>
    <property type="match status" value="2"/>
</dbReference>
<dbReference type="GO" id="GO:0071013">
    <property type="term" value="C:catalytic step 2 spliceosome"/>
    <property type="evidence" value="ECO:0007669"/>
    <property type="project" value="TreeGrafter"/>
</dbReference>
<evidence type="ECO:0000256" key="4">
    <source>
        <dbReference type="ARBA" id="ARBA00022737"/>
    </source>
</evidence>
<feature type="compositionally biased region" description="Pro residues" evidence="7">
    <location>
        <begin position="667"/>
        <end position="687"/>
    </location>
</feature>
<comment type="subcellular location">
    <subcellularLocation>
        <location evidence="1">Nucleus</location>
    </subcellularLocation>
</comment>